<dbReference type="EMBL" id="CP000413">
    <property type="protein sequence ID" value="ABJ60817.1"/>
    <property type="molecule type" value="Genomic_DNA"/>
</dbReference>
<dbReference type="InterPro" id="IPR001466">
    <property type="entry name" value="Beta-lactam-related"/>
</dbReference>
<keyword evidence="1" id="KW-1133">Transmembrane helix</keyword>
<protein>
    <submittedName>
        <fullName evidence="3">Beta-lactamase class C related penicillin binding protein</fullName>
    </submittedName>
</protein>
<dbReference type="PANTHER" id="PTHR46825">
    <property type="entry name" value="D-ALANYL-D-ALANINE-CARBOXYPEPTIDASE/ENDOPEPTIDASE AMPH"/>
    <property type="match status" value="1"/>
</dbReference>
<keyword evidence="1" id="KW-0812">Transmembrane</keyword>
<feature type="transmembrane region" description="Helical" evidence="1">
    <location>
        <begin position="12"/>
        <end position="32"/>
    </location>
</feature>
<sequence>MKGIVMHHKKIIFYIFLALCMFSVFLFIVPSGSRIDPGLKNSQRQLKNYMKSNHINGVMLVSGKDGKPVVIKNNETSNKNDIVNVDQLFPTASLQKIMTGTAIYNLQQKKELGWNTTLSKYYPQVSGSSDITIRELMNHTSGLINNARPSEPLKNQEEQIAYMLKYMQNDHLHTWDYQDVDYELLAAIISKESHLSYNDYIQKNFAKPLKLHQIKDYSEVKQNEVSQPMSSNVDWHKVVVTTSSDFGAGNLFISPNDYWKFVYNKVLKDPKMINEYAQQARRQAVAYYGGVYFKGDVIRAEGSIPGYNSCFVANYRTKEMIMLFSNNINYLTLKKASDYLLRHYMGTGLF</sequence>
<dbReference type="AlphaFoldDB" id="A0A805ZYV2"/>
<evidence type="ECO:0000256" key="1">
    <source>
        <dbReference type="SAM" id="Phobius"/>
    </source>
</evidence>
<dbReference type="PANTHER" id="PTHR46825:SF9">
    <property type="entry name" value="BETA-LACTAMASE-RELATED DOMAIN-CONTAINING PROTEIN"/>
    <property type="match status" value="1"/>
</dbReference>
<dbReference type="KEGG" id="lga:LGAS_1459"/>
<dbReference type="InterPro" id="IPR012338">
    <property type="entry name" value="Beta-lactam/transpept-like"/>
</dbReference>
<evidence type="ECO:0000259" key="2">
    <source>
        <dbReference type="Pfam" id="PF00144"/>
    </source>
</evidence>
<dbReference type="InterPro" id="IPR050491">
    <property type="entry name" value="AmpC-like"/>
</dbReference>
<gene>
    <name evidence="3" type="ordered locus">LGAS_1459</name>
</gene>
<proteinExistence type="predicted"/>
<dbReference type="Proteomes" id="UP000000664">
    <property type="component" value="Chromosome"/>
</dbReference>
<name>A0A805ZYV2_LACGA</name>
<feature type="domain" description="Beta-lactamase-related" evidence="2">
    <location>
        <begin position="45"/>
        <end position="326"/>
    </location>
</feature>
<evidence type="ECO:0000313" key="4">
    <source>
        <dbReference type="Proteomes" id="UP000000664"/>
    </source>
</evidence>
<dbReference type="SUPFAM" id="SSF56601">
    <property type="entry name" value="beta-lactamase/transpeptidase-like"/>
    <property type="match status" value="1"/>
</dbReference>
<dbReference type="Pfam" id="PF00144">
    <property type="entry name" value="Beta-lactamase"/>
    <property type="match status" value="1"/>
</dbReference>
<accession>A0A805ZYV2</accession>
<reference evidence="3 4" key="1">
    <citation type="journal article" date="2006" name="Proc. Natl. Acad. Sci. U.S.A.">
        <title>Comparative genomics of the lactic acid bacteria.</title>
        <authorList>
            <person name="Makarova K."/>
            <person name="Slesarev A."/>
            <person name="Wolf Y."/>
            <person name="Sorokin A."/>
            <person name="Mirkin B."/>
            <person name="Koonin E."/>
            <person name="Pavlov A."/>
            <person name="Pavlova N."/>
            <person name="Karamychev V."/>
            <person name="Polouchine N."/>
            <person name="Shakhova V."/>
            <person name="Grigoriev I."/>
            <person name="Lou Y."/>
            <person name="Rohksar D."/>
            <person name="Lucas S."/>
            <person name="Huang K."/>
            <person name="Goodstein D.M."/>
            <person name="Hawkins T."/>
            <person name="Plengvidhya V."/>
            <person name="Welker D."/>
            <person name="Hughes J."/>
            <person name="Goh Y."/>
            <person name="Benson A."/>
            <person name="Baldwin K."/>
            <person name="Lee J.H."/>
            <person name="Diaz-Muniz I."/>
            <person name="Dosti B."/>
            <person name="Smeianov V."/>
            <person name="Wechter W."/>
            <person name="Barabote R."/>
            <person name="Lorca G."/>
            <person name="Altermann E."/>
            <person name="Barrangou R."/>
            <person name="Ganesan B."/>
            <person name="Xie Y."/>
            <person name="Rawsthorne H."/>
            <person name="Tamir D."/>
            <person name="Parker C."/>
            <person name="Breidt F."/>
            <person name="Broadbent J."/>
            <person name="Hutkins R."/>
            <person name="O'Sullivan D."/>
            <person name="Steele J."/>
            <person name="Unlu G."/>
            <person name="Saier M."/>
            <person name="Klaenhammer T."/>
            <person name="Richardson P."/>
            <person name="Kozyavkin S."/>
            <person name="Weimer B."/>
            <person name="Mills D."/>
        </authorList>
    </citation>
    <scope>NUCLEOTIDE SEQUENCE [LARGE SCALE GENOMIC DNA]</scope>
    <source>
        <strain evidence="4">ATCC 33323 / DSM 20243 / BCRC 14619 / CIP 102991 / JCM 1131 / KCTC 3163 / NCIMB 11718 / NCTC 13722 / AM63</strain>
    </source>
</reference>
<evidence type="ECO:0000313" key="3">
    <source>
        <dbReference type="EMBL" id="ABJ60817.1"/>
    </source>
</evidence>
<keyword evidence="1" id="KW-0472">Membrane</keyword>
<organism evidence="3 4">
    <name type="scientific">Lactobacillus gasseri (strain ATCC 33323 / DSM 20243 / BCRC 14619 / CIP 102991 / JCM 1131 / KCTC 3163 / NCIMB 11718 / NCTC 13722 / AM63)</name>
    <dbReference type="NCBI Taxonomy" id="324831"/>
    <lineage>
        <taxon>Bacteria</taxon>
        <taxon>Bacillati</taxon>
        <taxon>Bacillota</taxon>
        <taxon>Bacilli</taxon>
        <taxon>Lactobacillales</taxon>
        <taxon>Lactobacillaceae</taxon>
        <taxon>Lactobacillus</taxon>
    </lineage>
</organism>
<dbReference type="Gene3D" id="3.40.710.10">
    <property type="entry name" value="DD-peptidase/beta-lactamase superfamily"/>
    <property type="match status" value="1"/>
</dbReference>